<evidence type="ECO:0000313" key="2">
    <source>
        <dbReference type="EMBL" id="MEQ2380350.1"/>
    </source>
</evidence>
<dbReference type="RefSeq" id="WP_022501311.1">
    <property type="nucleotide sequence ID" value="NZ_DAWDAH010000002.1"/>
</dbReference>
<keyword evidence="1" id="KW-0812">Transmembrane</keyword>
<name>A0ABV1BZ72_9FIRM</name>
<feature type="transmembrane region" description="Helical" evidence="1">
    <location>
        <begin position="43"/>
        <end position="61"/>
    </location>
</feature>
<reference evidence="2 3" key="1">
    <citation type="submission" date="2024-03" db="EMBL/GenBank/DDBJ databases">
        <title>Human intestinal bacterial collection.</title>
        <authorList>
            <person name="Pauvert C."/>
            <person name="Hitch T.C.A."/>
            <person name="Clavel T."/>
        </authorList>
    </citation>
    <scope>NUCLEOTIDE SEQUENCE [LARGE SCALE GENOMIC DNA]</scope>
    <source>
        <strain evidence="2 3">CLA-AA-H255</strain>
    </source>
</reference>
<keyword evidence="3" id="KW-1185">Reference proteome</keyword>
<organism evidence="2 3">
    <name type="scientific">[Lactobacillus] rogosae</name>
    <dbReference type="NCBI Taxonomy" id="706562"/>
    <lineage>
        <taxon>Bacteria</taxon>
        <taxon>Bacillati</taxon>
        <taxon>Bacillota</taxon>
        <taxon>Clostridia</taxon>
        <taxon>Lachnospirales</taxon>
        <taxon>Lachnospiraceae</taxon>
        <taxon>Lachnospira</taxon>
    </lineage>
</organism>
<dbReference type="Proteomes" id="UP001442364">
    <property type="component" value="Unassembled WGS sequence"/>
</dbReference>
<evidence type="ECO:0000313" key="3">
    <source>
        <dbReference type="Proteomes" id="UP001442364"/>
    </source>
</evidence>
<gene>
    <name evidence="2" type="ORF">WMO14_10730</name>
</gene>
<dbReference type="Pfam" id="PF20342">
    <property type="entry name" value="DUF6637"/>
    <property type="match status" value="1"/>
</dbReference>
<accession>A0ABV1BZ72</accession>
<sequence length="94" mass="10259">MYYTTSGSYKKTKMIIDYTNIVLTIAATVIFIIIMFLRSRSGVLFPIEFLLGTVVNTLTAVKHFINGNKVSGVIVAVVAVLLGIMTVFTALVVL</sequence>
<protein>
    <submittedName>
        <fullName evidence="2">Uncharacterized protein</fullName>
    </submittedName>
</protein>
<comment type="caution">
    <text evidence="2">The sequence shown here is derived from an EMBL/GenBank/DDBJ whole genome shotgun (WGS) entry which is preliminary data.</text>
</comment>
<feature type="transmembrane region" description="Helical" evidence="1">
    <location>
        <begin position="18"/>
        <end position="37"/>
    </location>
</feature>
<dbReference type="EMBL" id="JBBMER010000008">
    <property type="protein sequence ID" value="MEQ2380350.1"/>
    <property type="molecule type" value="Genomic_DNA"/>
</dbReference>
<evidence type="ECO:0000256" key="1">
    <source>
        <dbReference type="SAM" id="Phobius"/>
    </source>
</evidence>
<proteinExistence type="predicted"/>
<feature type="transmembrane region" description="Helical" evidence="1">
    <location>
        <begin position="73"/>
        <end position="93"/>
    </location>
</feature>
<keyword evidence="1" id="KW-0472">Membrane</keyword>
<dbReference type="InterPro" id="IPR046577">
    <property type="entry name" value="DUF6637"/>
</dbReference>
<keyword evidence="1" id="KW-1133">Transmembrane helix</keyword>